<dbReference type="GeneID" id="97764704"/>
<dbReference type="GO" id="GO:0000162">
    <property type="term" value="P:L-tryptophan biosynthetic process"/>
    <property type="evidence" value="ECO:0007669"/>
    <property type="project" value="InterPro"/>
</dbReference>
<keyword evidence="5" id="KW-1185">Reference proteome</keyword>
<dbReference type="GO" id="GO:0005829">
    <property type="term" value="C:cytosol"/>
    <property type="evidence" value="ECO:0007669"/>
    <property type="project" value="TreeGrafter"/>
</dbReference>
<dbReference type="InterPro" id="IPR005940">
    <property type="entry name" value="Anthranilate_Pribosyl_Tfrase"/>
</dbReference>
<gene>
    <name evidence="4" type="ORF">SAMN02982996_01829</name>
</gene>
<name>A0A1H4BWF3_9GAMM</name>
<dbReference type="PANTHER" id="PTHR43285:SF4">
    <property type="entry name" value="TRANSFERASE"/>
    <property type="match status" value="1"/>
</dbReference>
<keyword evidence="1 4" id="KW-0328">Glycosyltransferase</keyword>
<evidence type="ECO:0000313" key="5">
    <source>
        <dbReference type="Proteomes" id="UP000187280"/>
    </source>
</evidence>
<dbReference type="SUPFAM" id="SSF52418">
    <property type="entry name" value="Nucleoside phosphorylase/phosphoribosyltransferase catalytic domain"/>
    <property type="match status" value="1"/>
</dbReference>
<dbReference type="Pfam" id="PF02885">
    <property type="entry name" value="Glycos_trans_3N"/>
    <property type="match status" value="1"/>
</dbReference>
<dbReference type="EMBL" id="FNQS01000005">
    <property type="protein sequence ID" value="SEA52152.1"/>
    <property type="molecule type" value="Genomic_DNA"/>
</dbReference>
<dbReference type="NCBIfam" id="NF006005">
    <property type="entry name" value="PRK08136.1"/>
    <property type="match status" value="1"/>
</dbReference>
<dbReference type="GO" id="GO:0004048">
    <property type="term" value="F:anthranilate phosphoribosyltransferase activity"/>
    <property type="evidence" value="ECO:0007669"/>
    <property type="project" value="InterPro"/>
</dbReference>
<reference evidence="4 5" key="1">
    <citation type="submission" date="2016-10" db="EMBL/GenBank/DDBJ databases">
        <authorList>
            <person name="de Groot N.N."/>
        </authorList>
    </citation>
    <scope>NUCLEOTIDE SEQUENCE [LARGE SCALE GENOMIC DNA]</scope>
    <source>
        <strain evidence="4 5">ATCC 29281</strain>
    </source>
</reference>
<evidence type="ECO:0000313" key="4">
    <source>
        <dbReference type="EMBL" id="SEA52152.1"/>
    </source>
</evidence>
<sequence length="323" mass="35505">MDYTKIIKEVGRGKNHARDLDQETARALYEAMLNDAVPELELGGLLIAFRIKGEAEAEMRGFYQAMTARTLSLTPPVGRPLPVVIPSYNGARRQANLTPLLALLLHKLGLPVVVHGVKTDPTRVTTCSILHEMGLAPAESREAAQRQLDRGELVFLPIDVLCPPMEQQLNMRWRMGVRNSAHTLAKVATPFAPSAALRLASVSHPEYIARVGTFFEDIDGRALLMPGTEGEVYANPRRFPETYFIHRQQRHLLQARQDMIIERSALPASSDAVATAQWTSACLTGEQPVPQAIIMQLACCLVGCGEIDSLAQGVDEVVRRLAA</sequence>
<dbReference type="Proteomes" id="UP000187280">
    <property type="component" value="Unassembled WGS sequence"/>
</dbReference>
<feature type="domain" description="Glycosyl transferase family 3 N-terminal" evidence="3">
    <location>
        <begin position="5"/>
        <end position="68"/>
    </location>
</feature>
<dbReference type="InterPro" id="IPR035902">
    <property type="entry name" value="Nuc_phospho_transferase"/>
</dbReference>
<dbReference type="Gene3D" id="3.40.1030.10">
    <property type="entry name" value="Nucleoside phosphorylase/phosphoribosyltransferase catalytic domain"/>
    <property type="match status" value="1"/>
</dbReference>
<accession>A0A1H4BWF3</accession>
<dbReference type="AlphaFoldDB" id="A0A1H4BWF3"/>
<proteinExistence type="predicted"/>
<dbReference type="PANTHER" id="PTHR43285">
    <property type="entry name" value="ANTHRANILATE PHOSPHORIBOSYLTRANSFERASE"/>
    <property type="match status" value="1"/>
</dbReference>
<evidence type="ECO:0000256" key="1">
    <source>
        <dbReference type="ARBA" id="ARBA00022676"/>
    </source>
</evidence>
<organism evidence="4 5">
    <name type="scientific">Lonsdalea quercina</name>
    <dbReference type="NCBI Taxonomy" id="71657"/>
    <lineage>
        <taxon>Bacteria</taxon>
        <taxon>Pseudomonadati</taxon>
        <taxon>Pseudomonadota</taxon>
        <taxon>Gammaproteobacteria</taxon>
        <taxon>Enterobacterales</taxon>
        <taxon>Pectobacteriaceae</taxon>
        <taxon>Lonsdalea</taxon>
    </lineage>
</organism>
<dbReference type="STRING" id="71657.SAMN02982996_01829"/>
<protein>
    <submittedName>
        <fullName evidence="4">Anthranilate phosphoribosyltransferase</fullName>
    </submittedName>
</protein>
<dbReference type="InterPro" id="IPR017459">
    <property type="entry name" value="Glycosyl_Trfase_fam3_N_dom"/>
</dbReference>
<evidence type="ECO:0000256" key="2">
    <source>
        <dbReference type="ARBA" id="ARBA00022679"/>
    </source>
</evidence>
<keyword evidence="2 4" id="KW-0808">Transferase</keyword>
<dbReference type="eggNOG" id="COG0547">
    <property type="taxonomic scope" value="Bacteria"/>
</dbReference>
<dbReference type="InterPro" id="IPR036320">
    <property type="entry name" value="Glycosyl_Trfase_fam3_N_dom_sf"/>
</dbReference>
<dbReference type="SUPFAM" id="SSF47648">
    <property type="entry name" value="Nucleoside phosphorylase/phosphoribosyltransferase N-terminal domain"/>
    <property type="match status" value="1"/>
</dbReference>
<dbReference type="Gene3D" id="1.20.970.10">
    <property type="entry name" value="Transferase, Pyrimidine Nucleoside Phosphorylase, Chain C"/>
    <property type="match status" value="1"/>
</dbReference>
<evidence type="ECO:0000259" key="3">
    <source>
        <dbReference type="Pfam" id="PF02885"/>
    </source>
</evidence>
<dbReference type="RefSeq" id="WP_074728431.1">
    <property type="nucleotide sequence ID" value="NZ_FNQS01000005.1"/>
</dbReference>